<protein>
    <submittedName>
        <fullName evidence="1">Uncharacterized protein</fullName>
    </submittedName>
</protein>
<evidence type="ECO:0000313" key="1">
    <source>
        <dbReference type="EMBL" id="GKV49603.1"/>
    </source>
</evidence>
<accession>A0AAV5MJE1</accession>
<reference evidence="1 2" key="1">
    <citation type="journal article" date="2021" name="Commun. Biol.">
        <title>The genome of Shorea leprosula (Dipterocarpaceae) highlights the ecological relevance of drought in aseasonal tropical rainforests.</title>
        <authorList>
            <person name="Ng K.K.S."/>
            <person name="Kobayashi M.J."/>
            <person name="Fawcett J.A."/>
            <person name="Hatakeyama M."/>
            <person name="Paape T."/>
            <person name="Ng C.H."/>
            <person name="Ang C.C."/>
            <person name="Tnah L.H."/>
            <person name="Lee C.T."/>
            <person name="Nishiyama T."/>
            <person name="Sese J."/>
            <person name="O'Brien M.J."/>
            <person name="Copetti D."/>
            <person name="Mohd Noor M.I."/>
            <person name="Ong R.C."/>
            <person name="Putra M."/>
            <person name="Sireger I.Z."/>
            <person name="Indrioko S."/>
            <person name="Kosugi Y."/>
            <person name="Izuno A."/>
            <person name="Isagi Y."/>
            <person name="Lee S.L."/>
            <person name="Shimizu K.K."/>
        </authorList>
    </citation>
    <scope>NUCLEOTIDE SEQUENCE [LARGE SCALE GENOMIC DNA]</scope>
    <source>
        <strain evidence="1">214</strain>
    </source>
</reference>
<dbReference type="AlphaFoldDB" id="A0AAV5MJE1"/>
<evidence type="ECO:0000313" key="2">
    <source>
        <dbReference type="Proteomes" id="UP001054252"/>
    </source>
</evidence>
<organism evidence="1 2">
    <name type="scientific">Rubroshorea leprosula</name>
    <dbReference type="NCBI Taxonomy" id="152421"/>
    <lineage>
        <taxon>Eukaryota</taxon>
        <taxon>Viridiplantae</taxon>
        <taxon>Streptophyta</taxon>
        <taxon>Embryophyta</taxon>
        <taxon>Tracheophyta</taxon>
        <taxon>Spermatophyta</taxon>
        <taxon>Magnoliopsida</taxon>
        <taxon>eudicotyledons</taxon>
        <taxon>Gunneridae</taxon>
        <taxon>Pentapetalae</taxon>
        <taxon>rosids</taxon>
        <taxon>malvids</taxon>
        <taxon>Malvales</taxon>
        <taxon>Dipterocarpaceae</taxon>
        <taxon>Rubroshorea</taxon>
    </lineage>
</organism>
<keyword evidence="2" id="KW-1185">Reference proteome</keyword>
<proteinExistence type="predicted"/>
<name>A0AAV5MJE1_9ROSI</name>
<sequence>MPLNFLVKLSIGSLSPLLIANYPLRCDSCPLVKLDSALQDISKLEMLYRIQSPDSMLPHSWS</sequence>
<comment type="caution">
    <text evidence="1">The sequence shown here is derived from an EMBL/GenBank/DDBJ whole genome shotgun (WGS) entry which is preliminary data.</text>
</comment>
<dbReference type="EMBL" id="BPVZ01000307">
    <property type="protein sequence ID" value="GKV49603.1"/>
    <property type="molecule type" value="Genomic_DNA"/>
</dbReference>
<gene>
    <name evidence="1" type="ORF">SLEP1_g56344</name>
</gene>
<dbReference type="Proteomes" id="UP001054252">
    <property type="component" value="Unassembled WGS sequence"/>
</dbReference>